<evidence type="ECO:0000259" key="2">
    <source>
        <dbReference type="PROSITE" id="PS51635"/>
    </source>
</evidence>
<keyword evidence="1" id="KW-0443">Lipid metabolism</keyword>
<reference evidence="3 4" key="1">
    <citation type="submission" date="2018-10" db="EMBL/GenBank/DDBJ databases">
        <title>Genomic Encyclopedia of Archaeal and Bacterial Type Strains, Phase II (KMG-II): from individual species to whole genera.</title>
        <authorList>
            <person name="Goeker M."/>
        </authorList>
    </citation>
    <scope>NUCLEOTIDE SEQUENCE [LARGE SCALE GENOMIC DNA]</scope>
    <source>
        <strain evidence="3 4">DSM 11927</strain>
    </source>
</reference>
<dbReference type="Proteomes" id="UP000268233">
    <property type="component" value="Unassembled WGS sequence"/>
</dbReference>
<gene>
    <name evidence="3" type="ORF">BDK61_1223</name>
</gene>
<keyword evidence="4" id="KW-1185">Reference proteome</keyword>
<name>A0A495R3M3_9EURY</name>
<dbReference type="EMBL" id="RBWW01000001">
    <property type="protein sequence ID" value="RKS81927.1"/>
    <property type="molecule type" value="Genomic_DNA"/>
</dbReference>
<dbReference type="SUPFAM" id="SSF52151">
    <property type="entry name" value="FabD/lysophospholipase-like"/>
    <property type="match status" value="1"/>
</dbReference>
<proteinExistence type="predicted"/>
<sequence>MSGHAPSVAIACQGGGSHTAFTAGALKRLLPAVNANYELVGLSGTSGGALCAVTAWYGLLSAGPDRAADMLDDVWCDVAATDPGEFLVNESLVWRSRLRQLMFPIPEVSPYAVPGNAGQDWYLDLLDRHIDFDDFDSLAAATPPHVTIGAVDLNSGKFETFSDDAITPETVLASAAYPLLYEAVEMNDHWHWDGLFSQNPPVKEFLTSERPKPDELWVIQIEPQTYDGVPTSLAEITDRRQELSGNISLNQELDFIETVNDWVRAGYLPDEYRHVEIRHLRLARKHTPSSKVDRDPRFIEDLLERGEREADDFLNRIA</sequence>
<dbReference type="CDD" id="cd07209">
    <property type="entry name" value="Pat_hypo_Ecoli_Z1214_like"/>
    <property type="match status" value="1"/>
</dbReference>
<organism evidence="3 4">
    <name type="scientific">Haloarcula quadrata</name>
    <dbReference type="NCBI Taxonomy" id="182779"/>
    <lineage>
        <taxon>Archaea</taxon>
        <taxon>Methanobacteriati</taxon>
        <taxon>Methanobacteriota</taxon>
        <taxon>Stenosarchaea group</taxon>
        <taxon>Halobacteria</taxon>
        <taxon>Halobacteriales</taxon>
        <taxon>Haloarculaceae</taxon>
        <taxon>Haloarcula</taxon>
    </lineage>
</organism>
<dbReference type="PROSITE" id="PS51635">
    <property type="entry name" value="PNPLA"/>
    <property type="match status" value="1"/>
</dbReference>
<protein>
    <submittedName>
        <fullName evidence="3">NTE family protein</fullName>
    </submittedName>
</protein>
<evidence type="ECO:0000313" key="4">
    <source>
        <dbReference type="Proteomes" id="UP000268233"/>
    </source>
</evidence>
<dbReference type="AlphaFoldDB" id="A0A495R3M3"/>
<dbReference type="InterPro" id="IPR016035">
    <property type="entry name" value="Acyl_Trfase/lysoPLipase"/>
</dbReference>
<feature type="domain" description="PNPLA" evidence="2">
    <location>
        <begin position="10"/>
        <end position="206"/>
    </location>
</feature>
<dbReference type="InterPro" id="IPR002641">
    <property type="entry name" value="PNPLA_dom"/>
</dbReference>
<evidence type="ECO:0000313" key="3">
    <source>
        <dbReference type="EMBL" id="RKS81927.1"/>
    </source>
</evidence>
<comment type="caution">
    <text evidence="3">The sequence shown here is derived from an EMBL/GenBank/DDBJ whole genome shotgun (WGS) entry which is preliminary data.</text>
</comment>
<evidence type="ECO:0000256" key="1">
    <source>
        <dbReference type="ARBA" id="ARBA00023098"/>
    </source>
</evidence>
<dbReference type="Gene3D" id="3.40.1090.10">
    <property type="entry name" value="Cytosolic phospholipase A2 catalytic domain"/>
    <property type="match status" value="2"/>
</dbReference>
<dbReference type="Pfam" id="PF01734">
    <property type="entry name" value="Patatin"/>
    <property type="match status" value="1"/>
</dbReference>
<dbReference type="GO" id="GO:0006629">
    <property type="term" value="P:lipid metabolic process"/>
    <property type="evidence" value="ECO:0007669"/>
    <property type="project" value="UniProtKB-KW"/>
</dbReference>
<accession>A0A495R3M3</accession>
<dbReference type="RefSeq" id="WP_121302619.1">
    <property type="nucleotide sequence ID" value="NZ_RBWW01000001.1"/>
</dbReference>